<keyword evidence="1" id="KW-0449">Lipoprotein</keyword>
<dbReference type="EMBL" id="OL473597">
    <property type="protein sequence ID" value="UNH61146.1"/>
    <property type="molecule type" value="Genomic_DNA"/>
</dbReference>
<name>A0AC61TSM3_9CAUD</name>
<organism evidence="1 2">
    <name type="scientific">Synechococcus phage S-SZBM1</name>
    <dbReference type="NCBI Taxonomy" id="2926475"/>
    <lineage>
        <taxon>Viruses</taxon>
        <taxon>Duplodnaviria</taxon>
        <taxon>Heunggongvirae</taxon>
        <taxon>Uroviricota</taxon>
        <taxon>Caudoviricetes</taxon>
        <taxon>Pantevenvirales</taxon>
        <taxon>Kyanoviridae</taxon>
        <taxon>Shenzhenivirus</taxon>
        <taxon>Shenzhenivirus sszbm1</taxon>
    </lineage>
</organism>
<proteinExistence type="predicted"/>
<protein>
    <submittedName>
        <fullName evidence="1">Rare lipoprotein A</fullName>
    </submittedName>
</protein>
<gene>
    <name evidence="1" type="ORF">SSZBM1_29</name>
</gene>
<evidence type="ECO:0000313" key="2">
    <source>
        <dbReference type="Proteomes" id="UP000829362"/>
    </source>
</evidence>
<evidence type="ECO:0000313" key="1">
    <source>
        <dbReference type="EMBL" id="UNH61146.1"/>
    </source>
</evidence>
<accession>A0AC61TSM3</accession>
<keyword evidence="2" id="KW-1185">Reference proteome</keyword>
<dbReference type="Proteomes" id="UP000829362">
    <property type="component" value="Segment"/>
</dbReference>
<sequence length="100" mass="10908">MIAALMCGIATFYGVGDGFHGNLTASGERFDAYRWTAAHPYLPLGSKIRVTNQDNGKQVIVRVNDRGPYSHADLDLSYAAFAHIESTRKGNATVCYRVIG</sequence>
<reference evidence="1" key="1">
    <citation type="submission" date="2021-11" db="EMBL/GenBank/DDBJ databases">
        <authorList>
            <person name="Rong C."/>
            <person name="Yang Y."/>
            <person name="Li S."/>
            <person name="Zhou K."/>
            <person name="Xu Y."/>
            <person name="Zhang R."/>
            <person name="Zhang Y."/>
        </authorList>
    </citation>
    <scope>NUCLEOTIDE SEQUENCE</scope>
</reference>